<dbReference type="InterPro" id="IPR011992">
    <property type="entry name" value="EF-hand-dom_pair"/>
</dbReference>
<accession>A0ABW1ZVG4</accession>
<dbReference type="Proteomes" id="UP001596422">
    <property type="component" value="Unassembled WGS sequence"/>
</dbReference>
<dbReference type="EMBL" id="JBHSWE010000001">
    <property type="protein sequence ID" value="MFC6669145.1"/>
    <property type="molecule type" value="Genomic_DNA"/>
</dbReference>
<dbReference type="RefSeq" id="WP_379907724.1">
    <property type="nucleotide sequence ID" value="NZ_JBHSWE010000001.1"/>
</dbReference>
<feature type="signal peptide" evidence="1">
    <location>
        <begin position="1"/>
        <end position="21"/>
    </location>
</feature>
<dbReference type="SUPFAM" id="SSF47473">
    <property type="entry name" value="EF-hand"/>
    <property type="match status" value="1"/>
</dbReference>
<evidence type="ECO:0000259" key="2">
    <source>
        <dbReference type="Pfam" id="PF13202"/>
    </source>
</evidence>
<feature type="domain" description="EF-hand" evidence="2">
    <location>
        <begin position="25"/>
        <end position="43"/>
    </location>
</feature>
<gene>
    <name evidence="3" type="ORF">ACFQDL_02730</name>
</gene>
<dbReference type="Pfam" id="PF13202">
    <property type="entry name" value="EF-hand_5"/>
    <property type="match status" value="2"/>
</dbReference>
<proteinExistence type="predicted"/>
<reference evidence="4" key="1">
    <citation type="journal article" date="2019" name="Int. J. Syst. Evol. Microbiol.">
        <title>The Global Catalogue of Microorganisms (GCM) 10K type strain sequencing project: providing services to taxonomists for standard genome sequencing and annotation.</title>
        <authorList>
            <consortium name="The Broad Institute Genomics Platform"/>
            <consortium name="The Broad Institute Genome Sequencing Center for Infectious Disease"/>
            <person name="Wu L."/>
            <person name="Ma J."/>
        </authorList>
    </citation>
    <scope>NUCLEOTIDE SEQUENCE [LARGE SCALE GENOMIC DNA]</scope>
    <source>
        <strain evidence="4">NBRC 111756</strain>
    </source>
</reference>
<dbReference type="InterPro" id="IPR018247">
    <property type="entry name" value="EF_Hand_1_Ca_BS"/>
</dbReference>
<dbReference type="Gene3D" id="1.10.238.10">
    <property type="entry name" value="EF-hand"/>
    <property type="match status" value="1"/>
</dbReference>
<evidence type="ECO:0000313" key="4">
    <source>
        <dbReference type="Proteomes" id="UP001596422"/>
    </source>
</evidence>
<comment type="caution">
    <text evidence="3">The sequence shown here is derived from an EMBL/GenBank/DDBJ whole genome shotgun (WGS) entry which is preliminary data.</text>
</comment>
<evidence type="ECO:0000313" key="3">
    <source>
        <dbReference type="EMBL" id="MFC6669145.1"/>
    </source>
</evidence>
<sequence length="81" mass="8564">MKKVATTLGTALFIASAMVHANPVDDLFQGVDSNQDGKISQAEAAINPELEAQFAAIDVNQDGFLTPDEFQVESGDPQVEG</sequence>
<feature type="chain" id="PRO_5046086166" description="EF-hand domain-containing protein" evidence="1">
    <location>
        <begin position="22"/>
        <end position="81"/>
    </location>
</feature>
<keyword evidence="4" id="KW-1185">Reference proteome</keyword>
<dbReference type="InterPro" id="IPR002048">
    <property type="entry name" value="EF_hand_dom"/>
</dbReference>
<dbReference type="PROSITE" id="PS00018">
    <property type="entry name" value="EF_HAND_1"/>
    <property type="match status" value="1"/>
</dbReference>
<keyword evidence="1" id="KW-0732">Signal</keyword>
<protein>
    <recommendedName>
        <fullName evidence="2">EF-hand domain-containing protein</fullName>
    </recommendedName>
</protein>
<organism evidence="3 4">
    <name type="scientific">Marinobacterium aestuariivivens</name>
    <dbReference type="NCBI Taxonomy" id="1698799"/>
    <lineage>
        <taxon>Bacteria</taxon>
        <taxon>Pseudomonadati</taxon>
        <taxon>Pseudomonadota</taxon>
        <taxon>Gammaproteobacteria</taxon>
        <taxon>Oceanospirillales</taxon>
        <taxon>Oceanospirillaceae</taxon>
        <taxon>Marinobacterium</taxon>
    </lineage>
</organism>
<name>A0ABW1ZVG4_9GAMM</name>
<feature type="domain" description="EF-hand" evidence="2">
    <location>
        <begin position="50"/>
        <end position="71"/>
    </location>
</feature>
<evidence type="ECO:0000256" key="1">
    <source>
        <dbReference type="SAM" id="SignalP"/>
    </source>
</evidence>